<evidence type="ECO:0000313" key="12">
    <source>
        <dbReference type="EMBL" id="ANG65555.1"/>
    </source>
</evidence>
<evidence type="ECO:0000313" key="14">
    <source>
        <dbReference type="Proteomes" id="UP000098246"/>
    </source>
</evidence>
<dbReference type="InterPro" id="IPR035443">
    <property type="entry name" value="Herpes_virus_sf"/>
</dbReference>
<protein>
    <recommendedName>
        <fullName evidence="9">Capsid scaffolding protein</fullName>
    </recommendedName>
    <alternativeName>
        <fullName evidence="9">Protease precursor</fullName>
        <shortName evidence="9">pPR</shortName>
    </alternativeName>
    <component>
        <recommendedName>
            <fullName evidence="9">Assemblin</fullName>
            <ecNumber evidence="9">3.4.21.97</ecNumber>
        </recommendedName>
        <alternativeName>
            <fullName evidence="9">Protease</fullName>
            <shortName evidence="9">Pr</shortName>
        </alternativeName>
    </component>
    <component>
        <recommendedName>
            <fullName evidence="9">Assembly protein</fullName>
            <shortName evidence="9">AP</shortName>
        </recommendedName>
        <alternativeName>
            <fullName evidence="9">Capsid assembly protein</fullName>
        </alternativeName>
    </component>
</protein>
<dbReference type="GeneID" id="8658562"/>
<dbReference type="MEROPS" id="S21.001"/>
<dbReference type="EMBL" id="KR296657">
    <property type="protein sequence ID" value="ANG65555.1"/>
    <property type="molecule type" value="Genomic_DNA"/>
</dbReference>
<feature type="compositionally biased region" description="Polar residues" evidence="10">
    <location>
        <begin position="414"/>
        <end position="424"/>
    </location>
</feature>
<comment type="function">
    <text evidence="9">Capsid scaffolding protein: Acts as a scaffold protein by binding major capsid protein in the cytoplasm, inducing the nuclear localization of both proteins. Multimerizes in the nucleus such as major capsid protein forms the icosahedral T=16 capsid. Autocatalytic cleavage releases the assembly protein, and subsequently abolishes interaction with major capsid protein. Cleavages products are evicted from the capsid before or during DNA packaging.</text>
</comment>
<keyword evidence="3 9" id="KW-1188">Viral release from host cell</keyword>
<comment type="subunit">
    <molecule>Assembly protein</molecule>
    <text evidence="9">Homomultimer. Interacts with major capsid protein.</text>
</comment>
<evidence type="ECO:0000256" key="2">
    <source>
        <dbReference type="ARBA" id="ARBA00022562"/>
    </source>
</evidence>
<feature type="active site" description="Charge relay system" evidence="9">
    <location>
        <position position="56"/>
    </location>
</feature>
<comment type="catalytic activity">
    <reaction evidence="9">
        <text>Cleaves -Ala-|-Ser- and -Ala-|-Ala- bonds in the scaffold protein.</text>
        <dbReference type="EC" id="3.4.21.97"/>
    </reaction>
</comment>
<dbReference type="Gene3D" id="3.20.16.10">
    <property type="entry name" value="Herpesvirus/Caudovirus protease domain"/>
    <property type="match status" value="1"/>
</dbReference>
<reference evidence="11 15" key="2">
    <citation type="journal article" date="2010" name="Virology">
        <title>Complete genomic sequence and an infectious BAC clone of feline herpesvirus-1 (FHV-1).</title>
        <authorList>
            <person name="Tai S.H."/>
            <person name="Niikura M."/>
            <person name="Cheng H.H."/>
            <person name="Kruger J.M."/>
            <person name="Wise A.G."/>
            <person name="Maes R.K."/>
        </authorList>
    </citation>
    <scope>NUCLEOTIDE SEQUENCE [LARGE SCALE GENOMIC DNA]</scope>
    <source>
        <strain evidence="11">C-27</strain>
    </source>
</reference>
<evidence type="ECO:0000256" key="4">
    <source>
        <dbReference type="ARBA" id="ARBA00022670"/>
    </source>
</evidence>
<dbReference type="Proteomes" id="UP000098246">
    <property type="component" value="Segment"/>
</dbReference>
<dbReference type="GO" id="GO:0006508">
    <property type="term" value="P:proteolysis"/>
    <property type="evidence" value="ECO:0007669"/>
    <property type="project" value="UniProtKB-KW"/>
</dbReference>
<reference evidence="13" key="4">
    <citation type="submission" date="2018-03" db="EMBL/GenBank/DDBJ databases">
        <title>Feline Herpesvirus 1 isolate HR-1.</title>
        <authorList>
            <person name="Tian J."/>
            <person name="Liu Y."/>
            <person name="Liu X."/>
            <person name="Sun X."/>
            <person name="Zhang J."/>
            <person name="Qu L."/>
        </authorList>
    </citation>
    <scope>NUCLEOTIDE SEQUENCE</scope>
    <source>
        <strain evidence="13">HR-1</strain>
    </source>
</reference>
<dbReference type="EMBL" id="MH027377">
    <property type="protein sequence ID" value="AVR53488.1"/>
    <property type="molecule type" value="mRNA"/>
</dbReference>
<comment type="subunit">
    <molecule>Assemblin</molecule>
    <text evidence="9">Exists in a monomer-dimer equilibrium with the dimer being the active species.</text>
</comment>
<evidence type="ECO:0000256" key="3">
    <source>
        <dbReference type="ARBA" id="ARBA00022612"/>
    </source>
</evidence>
<keyword evidence="15" id="KW-1185">Reference proteome</keyword>
<keyword evidence="7 9" id="KW-0118">Viral capsid assembly</keyword>
<keyword evidence="4 9" id="KW-0645">Protease</keyword>
<dbReference type="InterPro" id="IPR001847">
    <property type="entry name" value="Peptidase_S21"/>
</dbReference>
<dbReference type="SUPFAM" id="SSF50789">
    <property type="entry name" value="Herpes virus serine proteinase, assemblin"/>
    <property type="match status" value="1"/>
</dbReference>
<evidence type="ECO:0000256" key="9">
    <source>
        <dbReference type="HAMAP-Rule" id="MF_04008"/>
    </source>
</evidence>
<comment type="PTM">
    <text evidence="9">Capsid scaffolding protein: Capsid scaffolding protein is cleaved by assemblin after formation of the spherical procapsid. As a result, the capsid obtains its mature, icosahedral shape. Cleavages occur at two or more sites: release (R-site) and maturation (M-site).</text>
</comment>
<dbReference type="SMR" id="D1FXV5"/>
<dbReference type="OrthoDB" id="8407at10239"/>
<dbReference type="Pfam" id="PF00716">
    <property type="entry name" value="Peptidase_S21"/>
    <property type="match status" value="1"/>
</dbReference>
<reference evidence="11" key="1">
    <citation type="submission" date="2009-12" db="EMBL/GenBank/DDBJ databases">
        <authorList>
            <person name="Tai S.-H."/>
            <person name="Niikura M."/>
            <person name="Cheng H.H."/>
            <person name="Kruger J.M."/>
            <person name="Wise A.G."/>
            <person name="Maes R.K."/>
        </authorList>
    </citation>
    <scope>NUCLEOTIDE SEQUENCE</scope>
    <source>
        <strain evidence="11">C-27</strain>
    </source>
</reference>
<feature type="chain" id="PRO_5041751767" description="Assembly protein" evidence="9">
    <location>
        <begin position="243"/>
        <end position="598"/>
    </location>
</feature>
<feature type="region of interest" description="Interaction with major capsid protein" evidence="9">
    <location>
        <begin position="578"/>
        <end position="598"/>
    </location>
</feature>
<evidence type="ECO:0000313" key="15">
    <source>
        <dbReference type="Proteomes" id="UP000149016"/>
    </source>
</evidence>
<dbReference type="GO" id="GO:0042025">
    <property type="term" value="C:host cell nucleus"/>
    <property type="evidence" value="ECO:0007669"/>
    <property type="project" value="UniProtKB-SubCell"/>
</dbReference>
<comment type="subcellular location">
    <molecule>Assembly protein</molecule>
    <subcellularLocation>
        <location evidence="9">Host nucleus</location>
    </subcellularLocation>
</comment>
<dbReference type="RefSeq" id="YP_003331554.1">
    <property type="nucleotide sequence ID" value="NC_013590.2"/>
</dbReference>
<dbReference type="GO" id="GO:0042802">
    <property type="term" value="F:identical protein binding"/>
    <property type="evidence" value="ECO:0007669"/>
    <property type="project" value="UniProtKB-UniRule"/>
</dbReference>
<evidence type="ECO:0000256" key="5">
    <source>
        <dbReference type="ARBA" id="ARBA00022801"/>
    </source>
</evidence>
<dbReference type="GO" id="GO:0039708">
    <property type="term" value="P:nuclear capsid assembly"/>
    <property type="evidence" value="ECO:0007669"/>
    <property type="project" value="UniProtKB-ARBA"/>
</dbReference>
<evidence type="ECO:0000313" key="13">
    <source>
        <dbReference type="EMBL" id="AVR53488.1"/>
    </source>
</evidence>
<comment type="domain">
    <text evidence="9">Region of interaction between pPR and pAP is called Amino conserved domain (ACD). The region of interaction with major capsid protein is called carboxyl conserved domain (CCD).</text>
</comment>
<dbReference type="Proteomes" id="UP000149016">
    <property type="component" value="Segment"/>
</dbReference>
<keyword evidence="6 9" id="KW-0720">Serine protease</keyword>
<dbReference type="GO" id="GO:0030430">
    <property type="term" value="C:host cell cytoplasm"/>
    <property type="evidence" value="ECO:0007669"/>
    <property type="project" value="UniProtKB-SubCell"/>
</dbReference>
<comment type="subcellular location">
    <molecule>Assemblin</molecule>
    <subcellularLocation>
        <location evidence="9">Host nucleus</location>
    </subcellularLocation>
</comment>
<proteinExistence type="evidence at transcript level"/>
<dbReference type="HAMAP" id="MF_04008">
    <property type="entry name" value="HSV_SCAF"/>
    <property type="match status" value="1"/>
</dbReference>
<comment type="caution">
    <text evidence="9">Lacks conserved residue(s) required for the propagation of feature annotation.</text>
</comment>
<accession>D1FXV5</accession>
<evidence type="ECO:0000256" key="10">
    <source>
        <dbReference type="SAM" id="MobiDB-lite"/>
    </source>
</evidence>
<dbReference type="KEGG" id="vg:8658562"/>
<evidence type="ECO:0000256" key="1">
    <source>
        <dbReference type="ARBA" id="ARBA00022553"/>
    </source>
</evidence>
<feature type="active site" description="Charge relay system" evidence="9">
    <location>
        <position position="124"/>
    </location>
</feature>
<feature type="chain" id="PRO_5041751768" description="Assemblin" evidence="9">
    <location>
        <begin position="1"/>
        <end position="242"/>
    </location>
</feature>
<keyword evidence="1 9" id="KW-0597">Phosphoprotein</keyword>
<comment type="function">
    <text evidence="9">Assemblin: Protease that plays an essential role in virion assembly within the nucleus. Catalyzes the cleavage of the assembly protein after formation of the spherical procapsid. By that cleavage, the capsid matures and gains its icosahedral shape. The cleavage sites seem to include -Ala-Ser-, -Ala-Ala-, as well as Ala-Thr bonds. Assemblin and cleavages products are evicted from the capsid before or during DNA packaging.</text>
</comment>
<feature type="compositionally biased region" description="Polar residues" evidence="10">
    <location>
        <begin position="291"/>
        <end position="315"/>
    </location>
</feature>
<comment type="subcellular location">
    <molecule>Capsid scaffolding protein</molecule>
    <subcellularLocation>
        <location evidence="9">Host cytoplasm</location>
    </subcellularLocation>
</comment>
<comment type="similarity">
    <text evidence="9">Belongs to the herpesviridae capsid scaffolding protein family.</text>
</comment>
<feature type="site" description="Cleavage; by assemblin; Release site" evidence="9">
    <location>
        <begin position="242"/>
        <end position="243"/>
    </location>
</feature>
<reference evidence="12 14" key="3">
    <citation type="submission" date="2015-04" db="EMBL/GenBank/DDBJ databases">
        <title>Diversity among historical and modern clinical isolates of feline herpesvirus 1.</title>
        <authorList>
            <person name="Vaz P.K."/>
            <person name="Job N."/>
            <person name="Horsington J."/>
            <person name="Hartley C.A."/>
            <person name="Ficorilli N."/>
            <person name="Browning G.F."/>
            <person name="Devlin J.M."/>
        </authorList>
    </citation>
    <scope>NUCLEOTIDE SEQUENCE [LARGE SCALE GENOMIC DNA]</scope>
    <source>
        <strain evidence="12">Feligen</strain>
    </source>
</reference>
<evidence type="ECO:0000256" key="7">
    <source>
        <dbReference type="ARBA" id="ARBA00022950"/>
    </source>
</evidence>
<comment type="function">
    <text evidence="9">Assembly protein: Plays a major role in capsid assembly. Acts as a scaffold protein by binding major capsid protein. Multimerizes in the nucleus such as major capsid protein forms the icosahedral T=16 capsid. Cleaved by assemblin after capsid completion. The cleavages products are evicted from the capsid before or during DNA packaging.</text>
</comment>
<feature type="region of interest" description="Disordered" evidence="10">
    <location>
        <begin position="269"/>
        <end position="322"/>
    </location>
</feature>
<dbReference type="EMBL" id="FJ478159">
    <property type="protein sequence ID" value="ACT88332.1"/>
    <property type="molecule type" value="Genomic_DNA"/>
</dbReference>
<dbReference type="GO" id="GO:0004252">
    <property type="term" value="F:serine-type endopeptidase activity"/>
    <property type="evidence" value="ECO:0007669"/>
    <property type="project" value="UniProtKB-UniRule"/>
</dbReference>
<organismHost>
    <name type="scientific">Felidae</name>
    <name type="common">cat family</name>
    <dbReference type="NCBI Taxonomy" id="9681"/>
</organismHost>
<dbReference type="PRINTS" id="PR00236">
    <property type="entry name" value="HSVCAPSIDP40"/>
</dbReference>
<feature type="compositionally biased region" description="Basic and acidic residues" evidence="10">
    <location>
        <begin position="435"/>
        <end position="448"/>
    </location>
</feature>
<name>D1FXV5_FHV1</name>
<comment type="subunit">
    <molecule>Capsid scaffolding protein</molecule>
    <text evidence="9">Homomultimer. Interacts with major capsid protein.</text>
</comment>
<keyword evidence="8 9" id="KW-1035">Host cytoplasm</keyword>
<keyword evidence="2 9" id="KW-1048">Host nucleus</keyword>
<sequence>MDTHDIIEDTTSDLHIYVAGYLALYDMGDGGELTLTRDVVRAALPPASPLQINIDHNRKCVIGSVLSIVDDPKGPFFIGLLNCPQLGVVLASAASPGFFGVKEGKLTRVEQLLYLVSNYLPSASLSSRRLSPDEDPDDTLFAHVALCAIGRRVGTIVTYDVTPEAVIAPFRHLTPESTRELLVRARETEVNLDGRRWCLTEQALTRALLSTAVNSMLLKDRWDLVAKRRKEAGISGHLYLQASTRVGISNFIRDVLNGVESDGNTAYKQGKTGEPACDSAHTSLDVPSVPNAESATEKYSNTPEMASQGNSTISHPQPPNTGDYILVPTAQYNQLVVNQHQAANVPIQYPPASTFPPNIFPSTAIYHPPLPPNHFHPYGFTPSSSGLEAQISALLGALTSDRRISQRMEPMDSGYTQALATSPSQERRYARKRRHDWDSSGQRDEYDHQCYYPGESPPQQTQRSGTNNAIIAELAGVVSSLQQENTQLRALRSIGVYQQPRQDLHPNNQNQQYPSGALQPCVGTPPVCVSQPPTNINSQNVPITSNIQTNDITPKIDVAIAGTNHSQNIAATVDASTVTGLGVRDDTDFFVSQMMNAR</sequence>
<evidence type="ECO:0000256" key="6">
    <source>
        <dbReference type="ARBA" id="ARBA00022825"/>
    </source>
</evidence>
<dbReference type="GO" id="GO:0019076">
    <property type="term" value="P:viral release from host cell"/>
    <property type="evidence" value="ECO:0007669"/>
    <property type="project" value="UniProtKB-UniRule"/>
</dbReference>
<dbReference type="EC" id="3.4.21.97" evidence="9"/>
<evidence type="ECO:0000256" key="8">
    <source>
        <dbReference type="ARBA" id="ARBA00023200"/>
    </source>
</evidence>
<evidence type="ECO:0000313" key="11">
    <source>
        <dbReference type="EMBL" id="ACT88332.1"/>
    </source>
</evidence>
<keyword evidence="5 9" id="KW-0378">Hydrolase</keyword>
<feature type="chain" id="PRO_5041751766" description="Capsid scaffolding protein" evidence="9">
    <location>
        <begin position="1"/>
        <end position="598"/>
    </location>
</feature>
<feature type="region of interest" description="Disordered" evidence="10">
    <location>
        <begin position="409"/>
        <end position="464"/>
    </location>
</feature>
<gene>
    <name evidence="11" type="primary">UL26</name>
</gene>
<organism evidence="11 15">
    <name type="scientific">Feline herpesvirus 1</name>
    <name type="common">FeHV-1</name>
    <name type="synonym">Feline viral rhinotracheitis virus</name>
    <dbReference type="NCBI Taxonomy" id="10334"/>
    <lineage>
        <taxon>Viruses</taxon>
        <taxon>Duplodnaviria</taxon>
        <taxon>Heunggongvirae</taxon>
        <taxon>Peploviricota</taxon>
        <taxon>Herviviricetes</taxon>
        <taxon>Herpesvirales</taxon>
        <taxon>Orthoherpesviridae</taxon>
        <taxon>Alphaherpesvirinae</taxon>
        <taxon>Varicellovirus</taxon>
        <taxon>Varicellovirus felidalpha1</taxon>
    </lineage>
</organism>
<feature type="active site" description="Charge relay system" evidence="9">
    <location>
        <position position="143"/>
    </location>
</feature>